<dbReference type="AlphaFoldDB" id="E4ZT78"/>
<feature type="region of interest" description="Disordered" evidence="1">
    <location>
        <begin position="63"/>
        <end position="88"/>
    </location>
</feature>
<evidence type="ECO:0000313" key="3">
    <source>
        <dbReference type="Proteomes" id="UP000002668"/>
    </source>
</evidence>
<dbReference type="EMBL" id="FP929124">
    <property type="protein sequence ID" value="CBX90020.1"/>
    <property type="molecule type" value="Genomic_DNA"/>
</dbReference>
<feature type="region of interest" description="Disordered" evidence="1">
    <location>
        <begin position="580"/>
        <end position="620"/>
    </location>
</feature>
<proteinExistence type="predicted"/>
<name>E4ZT78_LEPMJ</name>
<feature type="region of interest" description="Disordered" evidence="1">
    <location>
        <begin position="402"/>
        <end position="423"/>
    </location>
</feature>
<dbReference type="VEuPathDB" id="FungiDB:LEMA_P119070.1"/>
<sequence length="666" mass="74753">MRKRQRRLAPYDDAGLMSVHEQPRDTTWWDALSDARAASPGYEHALDTVSYAELLAQVCSPTTTPLARTPSTTTPHHTTSSPCQSQSPSSTEAVVASLVAQWLQNHESSVSPLLQDLFRSKGYQLVPLKPSRPPASYSPSRRKKPSSMVAWWARFLRLTASDITLTPSQLALVSLPLEVLAGFDSLPLPTSPALDLASNPVESTFFTNSILFTITLSASSFRMSILCLTMRLFFFIASQPSFWAAHAQNQLFNANSRLERLNDDWYARLYHTLAQHLPVSMTEDLFRVELDTWRKAGRKYAYIAHHLGLGSLVHLRDYISPSQLWGCTTGGEKSCNATDAIHFLRNTLGVHQLAEKSGADALMHTLLWNLFTSLPSFGSRMGAGQPFPGFGPLHRDVVMGEERKQTKTTKATKQASQGKKETKQQYARDDSIISCQLRLQQYATDDSVISCRLRLQQYATDDSIISCQLRLQQYTTDDSVISCPLRLQQYATDDSVISCPLRLQQYATDDSVIYCPLRHWPFPTAHVLGQRSQSFLLPSSQRQVMPACLGTTTQGQQCRLGATRASVHGDVGVMNRCKRHEHQSKDFGAAAATPTPNTRDDDDVNTRDDNHAKKQKTSHPIHNAILFTKLMPPLRLRYLSAPPDFPPMYRRPRRDKRLPQFVRPKE</sequence>
<dbReference type="GeneID" id="13291217"/>
<organism evidence="3">
    <name type="scientific">Leptosphaeria maculans (strain JN3 / isolate v23.1.3 / race Av1-4-5-6-7-8)</name>
    <name type="common">Blackleg fungus</name>
    <name type="synonym">Phoma lingam</name>
    <dbReference type="NCBI Taxonomy" id="985895"/>
    <lineage>
        <taxon>Eukaryota</taxon>
        <taxon>Fungi</taxon>
        <taxon>Dikarya</taxon>
        <taxon>Ascomycota</taxon>
        <taxon>Pezizomycotina</taxon>
        <taxon>Dothideomycetes</taxon>
        <taxon>Pleosporomycetidae</taxon>
        <taxon>Pleosporales</taxon>
        <taxon>Pleosporineae</taxon>
        <taxon>Leptosphaeriaceae</taxon>
        <taxon>Plenodomus</taxon>
        <taxon>Plenodomus lingam/Leptosphaeria maculans species complex</taxon>
    </lineage>
</organism>
<evidence type="ECO:0000313" key="2">
    <source>
        <dbReference type="EMBL" id="CBX90020.1"/>
    </source>
</evidence>
<gene>
    <name evidence="2" type="ORF">LEMA_P119070.1</name>
</gene>
<dbReference type="HOGENOM" id="CLU_412229_0_0_1"/>
<evidence type="ECO:0000256" key="1">
    <source>
        <dbReference type="SAM" id="MobiDB-lite"/>
    </source>
</evidence>
<protein>
    <submittedName>
        <fullName evidence="2">Predicted protein</fullName>
    </submittedName>
</protein>
<dbReference type="InParanoid" id="E4ZT78"/>
<dbReference type="eggNOG" id="ENOG502T4KJ">
    <property type="taxonomic scope" value="Eukaryota"/>
</dbReference>
<feature type="region of interest" description="Disordered" evidence="1">
    <location>
        <begin position="641"/>
        <end position="666"/>
    </location>
</feature>
<keyword evidence="3" id="KW-1185">Reference proteome</keyword>
<accession>E4ZT78</accession>
<dbReference type="OrthoDB" id="3663031at2759"/>
<dbReference type="Proteomes" id="UP000002668">
    <property type="component" value="Genome"/>
</dbReference>
<reference evidence="3" key="1">
    <citation type="journal article" date="2011" name="Nat. Commun.">
        <title>Effector diversification within compartments of the Leptosphaeria maculans genome affected by Repeat-Induced Point mutations.</title>
        <authorList>
            <person name="Rouxel T."/>
            <person name="Grandaubert J."/>
            <person name="Hane J.K."/>
            <person name="Hoede C."/>
            <person name="van de Wouw A.P."/>
            <person name="Couloux A."/>
            <person name="Dominguez V."/>
            <person name="Anthouard V."/>
            <person name="Bally P."/>
            <person name="Bourras S."/>
            <person name="Cozijnsen A.J."/>
            <person name="Ciuffetti L.M."/>
            <person name="Degrave A."/>
            <person name="Dilmaghani A."/>
            <person name="Duret L."/>
            <person name="Fudal I."/>
            <person name="Goodwin S.B."/>
            <person name="Gout L."/>
            <person name="Glaser N."/>
            <person name="Linglin J."/>
            <person name="Kema G.H.J."/>
            <person name="Lapalu N."/>
            <person name="Lawrence C.B."/>
            <person name="May K."/>
            <person name="Meyer M."/>
            <person name="Ollivier B."/>
            <person name="Poulain J."/>
            <person name="Schoch C.L."/>
            <person name="Simon A."/>
            <person name="Spatafora J.W."/>
            <person name="Stachowiak A."/>
            <person name="Turgeon B.G."/>
            <person name="Tyler B.M."/>
            <person name="Vincent D."/>
            <person name="Weissenbach J."/>
            <person name="Amselem J."/>
            <person name="Quesneville H."/>
            <person name="Oliver R.P."/>
            <person name="Wincker P."/>
            <person name="Balesdent M.-H."/>
            <person name="Howlett B.J."/>
        </authorList>
    </citation>
    <scope>NUCLEOTIDE SEQUENCE [LARGE SCALE GENOMIC DNA]</scope>
    <source>
        <strain evidence="3">JN3 / isolate v23.1.3 / race Av1-4-5-6-7-8</strain>
    </source>
</reference>